<gene>
    <name evidence="1" type="ORF">CW682_10870</name>
</gene>
<protein>
    <submittedName>
        <fullName evidence="1">Uncharacterized protein</fullName>
    </submittedName>
</protein>
<proteinExistence type="predicted"/>
<accession>A0ACC9MPN2</accession>
<sequence length="60" mass="6993">MEHNIGIWFIIIAMLRLGAAIVIAFVYIFNFIIALLNEVKPKDRTKNNKKYLLLNKVQSM</sequence>
<reference evidence="1" key="1">
    <citation type="submission" date="2017-12" db="EMBL/GenBank/DDBJ databases">
        <title>Genomics of Macrococcus caseolyticus.</title>
        <authorList>
            <person name="MacFadyen A.C."/>
            <person name="Paterson G.K."/>
        </authorList>
    </citation>
    <scope>NUCLEOTIDE SEQUENCE</scope>
    <source>
        <strain evidence="1">5459_5_49</strain>
    </source>
</reference>
<keyword evidence="2" id="KW-1185">Reference proteome</keyword>
<dbReference type="EMBL" id="PIWU01000021">
    <property type="protein sequence ID" value="PKE55614.1"/>
    <property type="molecule type" value="Genomic_DNA"/>
</dbReference>
<evidence type="ECO:0000313" key="2">
    <source>
        <dbReference type="Proteomes" id="UP000233606"/>
    </source>
</evidence>
<dbReference type="Proteomes" id="UP000233606">
    <property type="component" value="Unassembled WGS sequence"/>
</dbReference>
<comment type="caution">
    <text evidence="1">The sequence shown here is derived from an EMBL/GenBank/DDBJ whole genome shotgun (WGS) entry which is preliminary data.</text>
</comment>
<evidence type="ECO:0000313" key="1">
    <source>
        <dbReference type="EMBL" id="PKE55614.1"/>
    </source>
</evidence>
<organism evidence="1 2">
    <name type="scientific">Macrococcoides caseolyticum</name>
    <dbReference type="NCBI Taxonomy" id="69966"/>
    <lineage>
        <taxon>Bacteria</taxon>
        <taxon>Bacillati</taxon>
        <taxon>Bacillota</taxon>
        <taxon>Bacilli</taxon>
        <taxon>Bacillales</taxon>
        <taxon>Staphylococcaceae</taxon>
        <taxon>Macrococcoides</taxon>
    </lineage>
</organism>
<name>A0ACC9MPN2_9STAP</name>